<organism evidence="7 10">
    <name type="scientific">Aphanomyces astaci</name>
    <name type="common">Crayfish plague agent</name>
    <dbReference type="NCBI Taxonomy" id="112090"/>
    <lineage>
        <taxon>Eukaryota</taxon>
        <taxon>Sar</taxon>
        <taxon>Stramenopiles</taxon>
        <taxon>Oomycota</taxon>
        <taxon>Saprolegniomycetes</taxon>
        <taxon>Saprolegniales</taxon>
        <taxon>Verrucalvaceae</taxon>
        <taxon>Aphanomyces</taxon>
    </lineage>
</organism>
<feature type="transmembrane region" description="Helical" evidence="6">
    <location>
        <begin position="370"/>
        <end position="387"/>
    </location>
</feature>
<feature type="region of interest" description="Disordered" evidence="5">
    <location>
        <begin position="187"/>
        <end position="219"/>
    </location>
</feature>
<comment type="subcellular location">
    <subcellularLocation>
        <location evidence="1">Membrane</location>
        <topology evidence="1">Multi-pass membrane protein</topology>
    </subcellularLocation>
</comment>
<dbReference type="EMBL" id="QUTA01004268">
    <property type="protein sequence ID" value="RHY20396.1"/>
    <property type="molecule type" value="Genomic_DNA"/>
</dbReference>
<feature type="compositionally biased region" description="Low complexity" evidence="5">
    <location>
        <begin position="193"/>
        <end position="211"/>
    </location>
</feature>
<dbReference type="Gene3D" id="1.10.3730.20">
    <property type="match status" value="1"/>
</dbReference>
<dbReference type="GO" id="GO:0016020">
    <property type="term" value="C:membrane"/>
    <property type="evidence" value="ECO:0007669"/>
    <property type="project" value="UniProtKB-SubCell"/>
</dbReference>
<protein>
    <recommendedName>
        <fullName evidence="11">Magnesium transporter</fullName>
    </recommendedName>
</protein>
<evidence type="ECO:0000313" key="8">
    <source>
        <dbReference type="EMBL" id="RHY42839.1"/>
    </source>
</evidence>
<evidence type="ECO:0000256" key="3">
    <source>
        <dbReference type="ARBA" id="ARBA00022989"/>
    </source>
</evidence>
<evidence type="ECO:0000256" key="4">
    <source>
        <dbReference type="ARBA" id="ARBA00023136"/>
    </source>
</evidence>
<keyword evidence="4 6" id="KW-0472">Membrane</keyword>
<dbReference type="InterPro" id="IPR008521">
    <property type="entry name" value="Mg_trans_NIPA"/>
</dbReference>
<comment type="caution">
    <text evidence="7">The sequence shown here is derived from an EMBL/GenBank/DDBJ whole genome shotgun (WGS) entry which is preliminary data.</text>
</comment>
<sequence>MKSDFLGATIAISAAIGSNLGVNVQKRSHDQEDAKAKHLQRPYTKRPYWWLGMFLVVFGSLGDLFALGFAPQTLVASLGGGSTIVANVLFAHYWLKQPLYFTDVVGVVLVSTGVVVLALSSSEEGHYEVAQLFEMMRAPAFIVYSICTSIFVSFLVLRVRRSTSPALRVVDVTEEVRKKELADLEKSVQDAETSSTTSATSTLRPSSSTSSTEHHMSPFPSPVVDVVEDKSLIDDDSTTPSSNGGKILVSQKHSLVIDKHLPLYWAAISGTLGAQSVLLAKCVMELINMSFIGENQFIYPGYVENSATWILLAGMVACLLSQTHALNKATMCGDTMSAYPVFQAFWIGMSNISGIVFFQQAHNFNATQWIMFPTALVLVMVGILLIAKHEKMGNPVKYSVAMPLQLSSPRQHDIVAQSFLFKEMTPQQDHGLVEIPLVDDAIPTTAAAV</sequence>
<evidence type="ECO:0000313" key="10">
    <source>
        <dbReference type="Proteomes" id="UP000266239"/>
    </source>
</evidence>
<feature type="transmembrane region" description="Helical" evidence="6">
    <location>
        <begin position="75"/>
        <end position="95"/>
    </location>
</feature>
<dbReference type="Proteomes" id="UP000266239">
    <property type="component" value="Unassembled WGS sequence"/>
</dbReference>
<evidence type="ECO:0000313" key="7">
    <source>
        <dbReference type="EMBL" id="RHY20396.1"/>
    </source>
</evidence>
<feature type="transmembrane region" description="Helical" evidence="6">
    <location>
        <begin position="100"/>
        <end position="121"/>
    </location>
</feature>
<accession>A0A397BN14</accession>
<feature type="transmembrane region" description="Helical" evidence="6">
    <location>
        <begin position="263"/>
        <end position="287"/>
    </location>
</feature>
<dbReference type="Proteomes" id="UP000265716">
    <property type="component" value="Unassembled WGS sequence"/>
</dbReference>
<feature type="transmembrane region" description="Helical" evidence="6">
    <location>
        <begin position="48"/>
        <end position="69"/>
    </location>
</feature>
<dbReference type="VEuPathDB" id="FungiDB:H257_13751"/>
<evidence type="ECO:0000313" key="9">
    <source>
        <dbReference type="Proteomes" id="UP000265716"/>
    </source>
</evidence>
<dbReference type="InterPro" id="IPR037185">
    <property type="entry name" value="EmrE-like"/>
</dbReference>
<evidence type="ECO:0008006" key="11">
    <source>
        <dbReference type="Google" id="ProtNLM"/>
    </source>
</evidence>
<dbReference type="SUPFAM" id="SSF103481">
    <property type="entry name" value="Multidrug resistance efflux transporter EmrE"/>
    <property type="match status" value="1"/>
</dbReference>
<evidence type="ECO:0000256" key="1">
    <source>
        <dbReference type="ARBA" id="ARBA00004141"/>
    </source>
</evidence>
<evidence type="ECO:0000256" key="5">
    <source>
        <dbReference type="SAM" id="MobiDB-lite"/>
    </source>
</evidence>
<reference evidence="9 10" key="1">
    <citation type="submission" date="2018-08" db="EMBL/GenBank/DDBJ databases">
        <title>Aphanomyces genome sequencing and annotation.</title>
        <authorList>
            <person name="Minardi D."/>
            <person name="Oidtmann B."/>
            <person name="Van Der Giezen M."/>
            <person name="Studholme D.J."/>
        </authorList>
    </citation>
    <scope>NUCLEOTIDE SEQUENCE [LARGE SCALE GENOMIC DNA]</scope>
    <source>
        <strain evidence="8 9">SA</strain>
        <strain evidence="7 10">Yx</strain>
    </source>
</reference>
<dbReference type="GO" id="GO:0015095">
    <property type="term" value="F:magnesium ion transmembrane transporter activity"/>
    <property type="evidence" value="ECO:0007669"/>
    <property type="project" value="InterPro"/>
</dbReference>
<keyword evidence="3 6" id="KW-1133">Transmembrane helix</keyword>
<feature type="transmembrane region" description="Helical" evidence="6">
    <location>
        <begin position="338"/>
        <end position="358"/>
    </location>
</feature>
<feature type="transmembrane region" description="Helical" evidence="6">
    <location>
        <begin position="141"/>
        <end position="159"/>
    </location>
</feature>
<evidence type="ECO:0000256" key="2">
    <source>
        <dbReference type="ARBA" id="ARBA00022692"/>
    </source>
</evidence>
<proteinExistence type="predicted"/>
<gene>
    <name evidence="7" type="ORF">DYB25_005892</name>
    <name evidence="8" type="ORF">DYB38_006562</name>
</gene>
<feature type="transmembrane region" description="Helical" evidence="6">
    <location>
        <begin position="307"/>
        <end position="326"/>
    </location>
</feature>
<keyword evidence="2 6" id="KW-0812">Transmembrane</keyword>
<name>A0A397BN14_APHAT</name>
<dbReference type="AlphaFoldDB" id="A0A397BN14"/>
<dbReference type="Pfam" id="PF05653">
    <property type="entry name" value="Mg_trans_NIPA"/>
    <property type="match status" value="2"/>
</dbReference>
<evidence type="ECO:0000256" key="6">
    <source>
        <dbReference type="SAM" id="Phobius"/>
    </source>
</evidence>
<dbReference type="EMBL" id="QUTC01008784">
    <property type="protein sequence ID" value="RHY42839.1"/>
    <property type="molecule type" value="Genomic_DNA"/>
</dbReference>
<dbReference type="PANTHER" id="PTHR12570:SF9">
    <property type="entry name" value="MAGNESIUM TRANSPORTER NIPA8-RELATED"/>
    <property type="match status" value="1"/>
</dbReference>
<dbReference type="PANTHER" id="PTHR12570">
    <property type="match status" value="1"/>
</dbReference>